<comment type="cofactor">
    <cofactor evidence="1">
        <name>FAD</name>
        <dbReference type="ChEBI" id="CHEBI:57692"/>
    </cofactor>
</comment>
<dbReference type="InterPro" id="IPR023753">
    <property type="entry name" value="FAD/NAD-binding_dom"/>
</dbReference>
<evidence type="ECO:0000313" key="7">
    <source>
        <dbReference type="EMBL" id="GAA4265415.1"/>
    </source>
</evidence>
<dbReference type="Gene3D" id="3.30.390.30">
    <property type="match status" value="1"/>
</dbReference>
<comment type="caution">
    <text evidence="7">The sequence shown here is derived from an EMBL/GenBank/DDBJ whole genome shotgun (WGS) entry which is preliminary data.</text>
</comment>
<gene>
    <name evidence="7" type="ORF">GCM10022256_10270</name>
</gene>
<reference evidence="8" key="1">
    <citation type="journal article" date="2019" name="Int. J. Syst. Evol. Microbiol.">
        <title>The Global Catalogue of Microorganisms (GCM) 10K type strain sequencing project: providing services to taxonomists for standard genome sequencing and annotation.</title>
        <authorList>
            <consortium name="The Broad Institute Genomics Platform"/>
            <consortium name="The Broad Institute Genome Sequencing Center for Infectious Disease"/>
            <person name="Wu L."/>
            <person name="Ma J."/>
        </authorList>
    </citation>
    <scope>NUCLEOTIDE SEQUENCE [LARGE SCALE GENOMIC DNA]</scope>
    <source>
        <strain evidence="8">JCM 17442</strain>
    </source>
</reference>
<dbReference type="RefSeq" id="WP_344793947.1">
    <property type="nucleotide sequence ID" value="NZ_BAABAU010000001.1"/>
</dbReference>
<accession>A0ABP8DZK8</accession>
<dbReference type="PANTHER" id="PTHR43014:SF1">
    <property type="entry name" value="NAD(P)H DEHYDROGENASE (QUINONE)"/>
    <property type="match status" value="1"/>
</dbReference>
<dbReference type="SUPFAM" id="SSF55424">
    <property type="entry name" value="FAD/NAD-linked reductases, dimerisation (C-terminal) domain"/>
    <property type="match status" value="1"/>
</dbReference>
<feature type="domain" description="Pyridine nucleotide-disulphide oxidoreductase dimerisation" evidence="5">
    <location>
        <begin position="370"/>
        <end position="476"/>
    </location>
</feature>
<sequence>MSYEFERKHRIAIIGGGPGGYEAALSGAQLGAEVTLVEGVGIGGAAVITDVVPSKALIAVAEASNALGDAADLGVQFFTRGDSGRPVRPQVAVNLQAVNERLVRLARQQSEDMRAQLIRAGVRLVSGIGRLADPSTVVVSTVGSTEDGRAVAGTDFDEIEADTVVISTGARPRELETARPDGERILTWTQLYTLRSVPEHLIVVGSGVTGAEFASAYRALGSEVTLVSSRDRVLPGEDADAAGVIEDVFTRNGMRVLSKARAQSVEREGDVVVATLTDGRRIEGTHCLLAVGSVPNTAGIGLAEAGVQLTETGHIRVNRVARTSIPSVYAAGDCSDFLPLASVASMQGRTAVFHAMGDAVTPIEIRNVTSNIFTQPEIATVGWTQAQIEDGTAQGEIYKLPLASNPRAKMMGIRDGFVKIFARTGSGTVIGGVIVAPNASELVFPLALAVEHRLTVDQVARAFTVYPSLSGSIADAARAMHIVN</sequence>
<keyword evidence="3" id="KW-0285">Flavoprotein</keyword>
<evidence type="ECO:0000256" key="4">
    <source>
        <dbReference type="ARBA" id="ARBA00022827"/>
    </source>
</evidence>
<evidence type="ECO:0000256" key="1">
    <source>
        <dbReference type="ARBA" id="ARBA00001974"/>
    </source>
</evidence>
<evidence type="ECO:0000313" key="8">
    <source>
        <dbReference type="Proteomes" id="UP001501594"/>
    </source>
</evidence>
<dbReference type="Pfam" id="PF07992">
    <property type="entry name" value="Pyr_redox_2"/>
    <property type="match status" value="1"/>
</dbReference>
<dbReference type="NCBIfam" id="NF005883">
    <property type="entry name" value="PRK07845.1"/>
    <property type="match status" value="1"/>
</dbReference>
<dbReference type="Proteomes" id="UP001501594">
    <property type="component" value="Unassembled WGS sequence"/>
</dbReference>
<dbReference type="InterPro" id="IPR036188">
    <property type="entry name" value="FAD/NAD-bd_sf"/>
</dbReference>
<dbReference type="InterPro" id="IPR001100">
    <property type="entry name" value="Pyr_nuc-diS_OxRdtase"/>
</dbReference>
<protein>
    <submittedName>
        <fullName evidence="7">NAD(P)H-quinone dehydrogenase</fullName>
    </submittedName>
</protein>
<dbReference type="PANTHER" id="PTHR43014">
    <property type="entry name" value="MERCURIC REDUCTASE"/>
    <property type="match status" value="1"/>
</dbReference>
<evidence type="ECO:0000259" key="6">
    <source>
        <dbReference type="Pfam" id="PF07992"/>
    </source>
</evidence>
<dbReference type="PRINTS" id="PR00411">
    <property type="entry name" value="PNDRDTASEI"/>
</dbReference>
<feature type="domain" description="FAD/NAD(P)-binding" evidence="6">
    <location>
        <begin position="10"/>
        <end position="348"/>
    </location>
</feature>
<evidence type="ECO:0000256" key="3">
    <source>
        <dbReference type="ARBA" id="ARBA00022630"/>
    </source>
</evidence>
<dbReference type="Pfam" id="PF02852">
    <property type="entry name" value="Pyr_redox_dim"/>
    <property type="match status" value="1"/>
</dbReference>
<keyword evidence="4" id="KW-0274">FAD</keyword>
<dbReference type="InterPro" id="IPR004099">
    <property type="entry name" value="Pyr_nucl-diS_OxRdtase_dimer"/>
</dbReference>
<proteinExistence type="inferred from homology"/>
<dbReference type="EMBL" id="BAABAU010000001">
    <property type="protein sequence ID" value="GAA4265415.1"/>
    <property type="molecule type" value="Genomic_DNA"/>
</dbReference>
<name>A0ABP8DZK8_9MICO</name>
<dbReference type="InterPro" id="IPR016156">
    <property type="entry name" value="FAD/NAD-linked_Rdtase_dimer_sf"/>
</dbReference>
<dbReference type="PIRSF" id="PIRSF000350">
    <property type="entry name" value="Mercury_reductase_MerA"/>
    <property type="match status" value="1"/>
</dbReference>
<comment type="similarity">
    <text evidence="2">Belongs to the class-I pyridine nucleotide-disulfide oxidoreductase family.</text>
</comment>
<evidence type="ECO:0000259" key="5">
    <source>
        <dbReference type="Pfam" id="PF02852"/>
    </source>
</evidence>
<dbReference type="Gene3D" id="3.50.50.60">
    <property type="entry name" value="FAD/NAD(P)-binding domain"/>
    <property type="match status" value="2"/>
</dbReference>
<organism evidence="7 8">
    <name type="scientific">Frondihabitans peucedani</name>
    <dbReference type="NCBI Taxonomy" id="598626"/>
    <lineage>
        <taxon>Bacteria</taxon>
        <taxon>Bacillati</taxon>
        <taxon>Actinomycetota</taxon>
        <taxon>Actinomycetes</taxon>
        <taxon>Micrococcales</taxon>
        <taxon>Microbacteriaceae</taxon>
        <taxon>Frondihabitans</taxon>
    </lineage>
</organism>
<dbReference type="PRINTS" id="PR00368">
    <property type="entry name" value="FADPNR"/>
</dbReference>
<evidence type="ECO:0000256" key="2">
    <source>
        <dbReference type="ARBA" id="ARBA00007532"/>
    </source>
</evidence>
<dbReference type="SUPFAM" id="SSF51905">
    <property type="entry name" value="FAD/NAD(P)-binding domain"/>
    <property type="match status" value="1"/>
</dbReference>
<keyword evidence="8" id="KW-1185">Reference proteome</keyword>